<dbReference type="AlphaFoldDB" id="A0A2P7RR41"/>
<comment type="caution">
    <text evidence="1">The sequence shown here is derived from an EMBL/GenBank/DDBJ whole genome shotgun (WGS) entry which is preliminary data.</text>
</comment>
<evidence type="ECO:0000313" key="1">
    <source>
        <dbReference type="EMBL" id="PSJ52701.1"/>
    </source>
</evidence>
<dbReference type="RefSeq" id="WP_210203100.1">
    <property type="nucleotide sequence ID" value="NZ_PXYL01000032.1"/>
</dbReference>
<dbReference type="Proteomes" id="UP000240653">
    <property type="component" value="Unassembled WGS sequence"/>
</dbReference>
<sequence>INLAQLRDDLFGLVLLLGHSNVLSNGSRAYFREDHFSGGRPSGDIASFTRDPIWAELSEHIGAGAITPTSDEWQWSGF</sequence>
<name>A0A2P7RR41_9HYPH</name>
<proteinExistence type="predicted"/>
<gene>
    <name evidence="1" type="ORF">C7I85_28520</name>
</gene>
<keyword evidence="2" id="KW-1185">Reference proteome</keyword>
<organism evidence="1 2">
    <name type="scientific">Pseudaminobacter soli</name>
    <name type="common">ex Li et al. 2025</name>
    <dbReference type="NCBI Taxonomy" id="1295366"/>
    <lineage>
        <taxon>Bacteria</taxon>
        <taxon>Pseudomonadati</taxon>
        <taxon>Pseudomonadota</taxon>
        <taxon>Alphaproteobacteria</taxon>
        <taxon>Hyphomicrobiales</taxon>
        <taxon>Phyllobacteriaceae</taxon>
        <taxon>Pseudaminobacter</taxon>
    </lineage>
</organism>
<dbReference type="EMBL" id="PXYL01000032">
    <property type="protein sequence ID" value="PSJ52701.1"/>
    <property type="molecule type" value="Genomic_DNA"/>
</dbReference>
<protein>
    <submittedName>
        <fullName evidence="1">Uncharacterized protein</fullName>
    </submittedName>
</protein>
<evidence type="ECO:0000313" key="2">
    <source>
        <dbReference type="Proteomes" id="UP000240653"/>
    </source>
</evidence>
<accession>A0A2P7RR41</accession>
<reference evidence="1 2" key="1">
    <citation type="submission" date="2018-03" db="EMBL/GenBank/DDBJ databases">
        <title>The draft genome of Mesorhizobium soli JCM 19897.</title>
        <authorList>
            <person name="Li L."/>
            <person name="Liu L."/>
            <person name="Liang L."/>
            <person name="Wang T."/>
            <person name="Zhang X."/>
        </authorList>
    </citation>
    <scope>NUCLEOTIDE SEQUENCE [LARGE SCALE GENOMIC DNA]</scope>
    <source>
        <strain evidence="1 2">JCM 19897</strain>
    </source>
</reference>
<feature type="non-terminal residue" evidence="1">
    <location>
        <position position="1"/>
    </location>
</feature>